<dbReference type="Gene3D" id="3.40.50.300">
    <property type="entry name" value="P-loop containing nucleotide triphosphate hydrolases"/>
    <property type="match status" value="1"/>
</dbReference>
<proteinExistence type="predicted"/>
<evidence type="ECO:0000313" key="2">
    <source>
        <dbReference type="EMBL" id="DAE16848.1"/>
    </source>
</evidence>
<dbReference type="InterPro" id="IPR049945">
    <property type="entry name" value="AAA_22"/>
</dbReference>
<feature type="domain" description="ORC1/DEAH AAA+ ATPase" evidence="1">
    <location>
        <begin position="115"/>
        <end position="239"/>
    </location>
</feature>
<protein>
    <submittedName>
        <fullName evidence="2">Putative ATPase</fullName>
    </submittedName>
</protein>
<reference evidence="2" key="1">
    <citation type="journal article" date="2021" name="Proc. Natl. Acad. Sci. U.S.A.">
        <title>A Catalog of Tens of Thousands of Viruses from Human Metagenomes Reveals Hidden Associations with Chronic Diseases.</title>
        <authorList>
            <person name="Tisza M.J."/>
            <person name="Buck C.B."/>
        </authorList>
    </citation>
    <scope>NUCLEOTIDE SEQUENCE</scope>
    <source>
        <strain evidence="2">CtpnN3</strain>
    </source>
</reference>
<dbReference type="InterPro" id="IPR027417">
    <property type="entry name" value="P-loop_NTPase"/>
</dbReference>
<sequence>MDAIETTESLWDNYAASLAASGYDPRTKDLLSWLVATAKQEKWTLKQTAETVGYSPSTLSKLFYESREAAPDQVVNSIANFRRRYNNKTWVAGIPFVDTDIFRKISQAFEYSVEYQEIVSLVGNPQIGKTWACEEYKRRKDIADRQAGCDTSRVVLVRIPTSPSALRVVNLIARELDLGQNLRYEKMVDRIKQTVTPAHLLIFDEVHQVCMTGARGLKTIETLREIYDETHCGMALVGTDVWGKTLSGQSKNGQVKWHGMPASWEGVLSQTILRGINIYLPKNITYADQQRVWQAFGLPDPDPATLKIVQKMVKQYGLGRYTKRMRSGATTARKAGKEFTWGYFVAVHKQLEKLATAS</sequence>
<dbReference type="Pfam" id="PF13401">
    <property type="entry name" value="AAA_22"/>
    <property type="match status" value="1"/>
</dbReference>
<dbReference type="GO" id="GO:0016887">
    <property type="term" value="F:ATP hydrolysis activity"/>
    <property type="evidence" value="ECO:0007669"/>
    <property type="project" value="InterPro"/>
</dbReference>
<accession>A0A8S5QCP7</accession>
<dbReference type="SUPFAM" id="SSF52540">
    <property type="entry name" value="P-loop containing nucleoside triphosphate hydrolases"/>
    <property type="match status" value="1"/>
</dbReference>
<dbReference type="EMBL" id="BK015632">
    <property type="protein sequence ID" value="DAE16848.1"/>
    <property type="molecule type" value="Genomic_DNA"/>
</dbReference>
<name>A0A8S5QCP7_9CAUD</name>
<organism evidence="2">
    <name type="scientific">Siphoviridae sp. ctpnN3</name>
    <dbReference type="NCBI Taxonomy" id="2825677"/>
    <lineage>
        <taxon>Viruses</taxon>
        <taxon>Duplodnaviria</taxon>
        <taxon>Heunggongvirae</taxon>
        <taxon>Uroviricota</taxon>
        <taxon>Caudoviricetes</taxon>
    </lineage>
</organism>
<evidence type="ECO:0000259" key="1">
    <source>
        <dbReference type="Pfam" id="PF13401"/>
    </source>
</evidence>